<gene>
    <name evidence="3" type="ORF">BLGHR1_15195</name>
</gene>
<protein>
    <recommendedName>
        <fullName evidence="2">FAD dependent oxidoreductase domain-containing protein</fullName>
    </recommendedName>
</protein>
<sequence length="513" mass="57218">MSVTGDYCIPSAGTFPSKESTTPFWRTEPHALDTHRSTNELPTSCDVLIVGGGYAGISTAYHILCDKKLRLQSNDLSIVLLEARQACSGATARNGGHLRPSVYGRLPNYIEKFGVDAAVEVADFEFDHVQALATLVEQEQIDCDFTITKSFSVYVNREEAAAAKEAYIRLKEAGIARKTINDLEWTDEDRAEQVSGVKGCVGCFEFTAAHLWPYKLMMGLLQRAVESGLNLQTQTPATKISKSTTEPNKWIISTPRGEIITSKIIFATNGYTAGLLPEYASKIVPSKGICCRIVYPPDAPRLPLTKTYGLWLPNGSGDYLIPRNDNSLIVGGARSDFFHDLSTWHNRTDDDSLIEPARHYFDNYMQKYFIGWENSRAKVDSIWSGIMGYNCDSLPSVGPIPDREGCFIEAGFEGHGMPVIWLVARGIAEMITTGKKYEEVRIPRIYRTTKERLQSNVHDIIRRNKLASHREDKLHTTDDLDPDSNEPENKLTDENKGPFVKIYEVQCLGEALG</sequence>
<feature type="region of interest" description="Disordered" evidence="1">
    <location>
        <begin position="471"/>
        <end position="495"/>
    </location>
</feature>
<dbReference type="EMBL" id="UNSH01000064">
    <property type="protein sequence ID" value="SZF04399.1"/>
    <property type="molecule type" value="Genomic_DNA"/>
</dbReference>
<dbReference type="Pfam" id="PF01266">
    <property type="entry name" value="DAO"/>
    <property type="match status" value="1"/>
</dbReference>
<dbReference type="PANTHER" id="PTHR13847:SF279">
    <property type="entry name" value="FAD DEPENDENT OXIDOREDUCTASE DOMAIN-CONTAINING PROTEIN-RELATED"/>
    <property type="match status" value="1"/>
</dbReference>
<dbReference type="AlphaFoldDB" id="A0A383UX99"/>
<evidence type="ECO:0000313" key="3">
    <source>
        <dbReference type="EMBL" id="SZF04399.1"/>
    </source>
</evidence>
<evidence type="ECO:0000313" key="4">
    <source>
        <dbReference type="Proteomes" id="UP000275772"/>
    </source>
</evidence>
<dbReference type="InterPro" id="IPR006076">
    <property type="entry name" value="FAD-dep_OxRdtase"/>
</dbReference>
<dbReference type="VEuPathDB" id="FungiDB:BLGHR1_15195"/>
<feature type="domain" description="FAD dependent oxidoreductase" evidence="2">
    <location>
        <begin position="46"/>
        <end position="430"/>
    </location>
</feature>
<reference evidence="3 4" key="1">
    <citation type="submission" date="2017-11" db="EMBL/GenBank/DDBJ databases">
        <authorList>
            <person name="Kracher B."/>
        </authorList>
    </citation>
    <scope>NUCLEOTIDE SEQUENCE [LARGE SCALE GENOMIC DNA]</scope>
    <source>
        <strain evidence="3 4">RACE1</strain>
    </source>
</reference>
<dbReference type="SUPFAM" id="SSF51905">
    <property type="entry name" value="FAD/NAD(P)-binding domain"/>
    <property type="match status" value="1"/>
</dbReference>
<dbReference type="Gene3D" id="3.30.9.10">
    <property type="entry name" value="D-Amino Acid Oxidase, subunit A, domain 2"/>
    <property type="match status" value="1"/>
</dbReference>
<accession>A0A383UX99</accession>
<organism evidence="3 4">
    <name type="scientific">Blumeria hordei</name>
    <name type="common">Barley powdery mildew</name>
    <name type="synonym">Blumeria graminis f. sp. hordei</name>
    <dbReference type="NCBI Taxonomy" id="2867405"/>
    <lineage>
        <taxon>Eukaryota</taxon>
        <taxon>Fungi</taxon>
        <taxon>Dikarya</taxon>
        <taxon>Ascomycota</taxon>
        <taxon>Pezizomycotina</taxon>
        <taxon>Leotiomycetes</taxon>
        <taxon>Erysiphales</taxon>
        <taxon>Erysiphaceae</taxon>
        <taxon>Blumeria</taxon>
    </lineage>
</organism>
<proteinExistence type="predicted"/>
<dbReference type="Proteomes" id="UP000275772">
    <property type="component" value="Unassembled WGS sequence"/>
</dbReference>
<evidence type="ECO:0000259" key="2">
    <source>
        <dbReference type="Pfam" id="PF01266"/>
    </source>
</evidence>
<dbReference type="InterPro" id="IPR036188">
    <property type="entry name" value="FAD/NAD-bd_sf"/>
</dbReference>
<dbReference type="PANTHER" id="PTHR13847">
    <property type="entry name" value="SARCOSINE DEHYDROGENASE-RELATED"/>
    <property type="match status" value="1"/>
</dbReference>
<evidence type="ECO:0000256" key="1">
    <source>
        <dbReference type="SAM" id="MobiDB-lite"/>
    </source>
</evidence>
<dbReference type="Gene3D" id="3.50.50.60">
    <property type="entry name" value="FAD/NAD(P)-binding domain"/>
    <property type="match status" value="1"/>
</dbReference>
<name>A0A383UX99_BLUHO</name>
<dbReference type="GO" id="GO:0005737">
    <property type="term" value="C:cytoplasm"/>
    <property type="evidence" value="ECO:0007669"/>
    <property type="project" value="TreeGrafter"/>
</dbReference>